<keyword evidence="3" id="KW-0153">Cholesterol metabolism</keyword>
<dbReference type="InterPro" id="IPR003953">
    <property type="entry name" value="FAD-dep_OxRdtase_2_FAD-bd"/>
</dbReference>
<dbReference type="Pfam" id="PF00732">
    <property type="entry name" value="GMC_oxred_N"/>
    <property type="match status" value="1"/>
</dbReference>
<evidence type="ECO:0000256" key="6">
    <source>
        <dbReference type="ARBA" id="ARBA00023002"/>
    </source>
</evidence>
<evidence type="ECO:0000256" key="1">
    <source>
        <dbReference type="ARBA" id="ARBA00001974"/>
    </source>
</evidence>
<reference evidence="20" key="1">
    <citation type="journal article" date="2019" name="Int. J. Syst. Evol. Microbiol.">
        <title>The Global Catalogue of Microorganisms (GCM) 10K type strain sequencing project: providing services to taxonomists for standard genome sequencing and annotation.</title>
        <authorList>
            <consortium name="The Broad Institute Genomics Platform"/>
            <consortium name="The Broad Institute Genome Sequencing Center for Infectious Disease"/>
            <person name="Wu L."/>
            <person name="Ma J."/>
        </authorList>
    </citation>
    <scope>NUCLEOTIDE SEQUENCE [LARGE SCALE GENOMIC DNA]</scope>
    <source>
        <strain evidence="20">JCM 18127</strain>
    </source>
</reference>
<accession>A0ABP8VZM7</accession>
<evidence type="ECO:0000256" key="2">
    <source>
        <dbReference type="ARBA" id="ARBA00010790"/>
    </source>
</evidence>
<evidence type="ECO:0000256" key="8">
    <source>
        <dbReference type="ARBA" id="ARBA00023166"/>
    </source>
</evidence>
<feature type="domain" description="Glucose-methanol-choline oxidoreductase N-terminal" evidence="16">
    <location>
        <begin position="201"/>
        <end position="291"/>
    </location>
</feature>
<gene>
    <name evidence="19" type="ORF">GCM10023226_10540</name>
</gene>
<name>A0ABP8VZM7_9ACTN</name>
<comment type="pathway">
    <text evidence="12">Steroid metabolism; cholesterol degradation.</text>
</comment>
<comment type="caution">
    <text evidence="19">The sequence shown here is derived from an EMBL/GenBank/DDBJ whole genome shotgun (WGS) entry which is preliminary data.</text>
</comment>
<comment type="cofactor">
    <cofactor evidence="1">
        <name>FAD</name>
        <dbReference type="ChEBI" id="CHEBI:57692"/>
    </cofactor>
</comment>
<evidence type="ECO:0000256" key="11">
    <source>
        <dbReference type="ARBA" id="ARBA00038856"/>
    </source>
</evidence>
<keyword evidence="9" id="KW-0753">Steroid metabolism</keyword>
<proteinExistence type="inferred from homology"/>
<evidence type="ECO:0000256" key="9">
    <source>
        <dbReference type="ARBA" id="ARBA00023221"/>
    </source>
</evidence>
<evidence type="ECO:0000313" key="20">
    <source>
        <dbReference type="Proteomes" id="UP001500621"/>
    </source>
</evidence>
<dbReference type="RefSeq" id="WP_345263355.1">
    <property type="nucleotide sequence ID" value="NZ_BAABIM010000001.1"/>
</dbReference>
<keyword evidence="7" id="KW-0443">Lipid metabolism</keyword>
<evidence type="ECO:0000256" key="3">
    <source>
        <dbReference type="ARBA" id="ARBA00022548"/>
    </source>
</evidence>
<evidence type="ECO:0000256" key="13">
    <source>
        <dbReference type="ARBA" id="ARBA00049723"/>
    </source>
</evidence>
<evidence type="ECO:0000256" key="15">
    <source>
        <dbReference type="ARBA" id="ARBA00049778"/>
    </source>
</evidence>
<dbReference type="PANTHER" id="PTHR47470">
    <property type="entry name" value="CHOLESTEROL OXIDASE"/>
    <property type="match status" value="1"/>
</dbReference>
<dbReference type="EMBL" id="BAABIM010000001">
    <property type="protein sequence ID" value="GAA4675282.1"/>
    <property type="molecule type" value="Genomic_DNA"/>
</dbReference>
<sequence>MAGKHARTDHEDHGLDFDVLVIGSGFGGSVAALRLTEKGYRVGVIEAGPRFEDKDFSSGTLDVTKYLWAPQLGCYGIQRIDAVRDTLIVAGAGVGGGSLVYANTLYEPLEQFYRDPQWASITDWKDELAPFYDQAKRMLGVTENPVRTPADDVMEKVANDMGVGDTFHPTPVGVFFGGPDAKPGEEVPDPFFGGAGPARNACLNCGECMSGCRHNAKNTLVKNYLYLAEQQGAKVLPLTTVTRVAPRADGGYDLHVRWTKAKRPGKGNTRVLTAQQVVFAAASLGTQKLLHQMKGEGHLPRLSDRLGYLSRTNSESILGAIAPASDPTDYSQGVAITSSFHPDEHTHIEPCRYGKGFNTMAMLQTVLTDGDGDEPRPLTWAKEMWKQRRSLLDLYDLKHWSERTVIALVMQSLDNSITTYSKRNKLTGRWRMTSRQGHGAPNPTWIPVANEAVRRIAGILGGTAGGNIGEPFNMPLTAHFIGGCAIGESPETGVVDPYQRLYGHPGLHVADGSAITANLGVNPSLTITAQAERAMALWPNKGQADPRPALGEGYERVAPVPPARPAVPESAFGALRLPIVGVS</sequence>
<evidence type="ECO:0000256" key="14">
    <source>
        <dbReference type="ARBA" id="ARBA00049744"/>
    </source>
</evidence>
<dbReference type="InterPro" id="IPR036188">
    <property type="entry name" value="FAD/NAD-bd_sf"/>
</dbReference>
<dbReference type="InterPro" id="IPR000172">
    <property type="entry name" value="GMC_OxRdtase_N"/>
</dbReference>
<keyword evidence="20" id="KW-1185">Reference proteome</keyword>
<keyword evidence="4" id="KW-0285">Flavoprotein</keyword>
<keyword evidence="8" id="KW-1207">Sterol metabolism</keyword>
<dbReference type="Pfam" id="PF05199">
    <property type="entry name" value="GMC_oxred_C"/>
    <property type="match status" value="1"/>
</dbReference>
<dbReference type="InterPro" id="IPR052542">
    <property type="entry name" value="Cholesterol_Oxidase"/>
</dbReference>
<dbReference type="Proteomes" id="UP001500621">
    <property type="component" value="Unassembled WGS sequence"/>
</dbReference>
<evidence type="ECO:0000256" key="4">
    <source>
        <dbReference type="ARBA" id="ARBA00022630"/>
    </source>
</evidence>
<evidence type="ECO:0000259" key="16">
    <source>
        <dbReference type="Pfam" id="PF00732"/>
    </source>
</evidence>
<organism evidence="19 20">
    <name type="scientific">Nocardioides nanhaiensis</name>
    <dbReference type="NCBI Taxonomy" id="1476871"/>
    <lineage>
        <taxon>Bacteria</taxon>
        <taxon>Bacillati</taxon>
        <taxon>Actinomycetota</taxon>
        <taxon>Actinomycetes</taxon>
        <taxon>Propionibacteriales</taxon>
        <taxon>Nocardioidaceae</taxon>
        <taxon>Nocardioides</taxon>
    </lineage>
</organism>
<keyword evidence="5" id="KW-0274">FAD</keyword>
<evidence type="ECO:0000256" key="12">
    <source>
        <dbReference type="ARBA" id="ARBA00049645"/>
    </source>
</evidence>
<evidence type="ECO:0000256" key="10">
    <source>
        <dbReference type="ARBA" id="ARBA00023235"/>
    </source>
</evidence>
<evidence type="ECO:0000256" key="7">
    <source>
        <dbReference type="ARBA" id="ARBA00023098"/>
    </source>
</evidence>
<dbReference type="Gene3D" id="3.50.50.60">
    <property type="entry name" value="FAD/NAD(P)-binding domain"/>
    <property type="match status" value="3"/>
</dbReference>
<evidence type="ECO:0000313" key="19">
    <source>
        <dbReference type="EMBL" id="GAA4675282.1"/>
    </source>
</evidence>
<evidence type="ECO:0000259" key="18">
    <source>
        <dbReference type="Pfam" id="PF05199"/>
    </source>
</evidence>
<feature type="domain" description="Glucose-methanol-choline oxidoreductase C-terminal" evidence="18">
    <location>
        <begin position="477"/>
        <end position="531"/>
    </location>
</feature>
<dbReference type="PANTHER" id="PTHR47470:SF1">
    <property type="entry name" value="FAD-DEPENDENT OXIDOREDUCTASE 2 FAD BINDING DOMAIN-CONTAINING PROTEIN"/>
    <property type="match status" value="1"/>
</dbReference>
<dbReference type="EC" id="1.1.3.6" evidence="13"/>
<dbReference type="EC" id="5.3.3.1" evidence="11"/>
<dbReference type="SUPFAM" id="SSF51905">
    <property type="entry name" value="FAD/NAD(P)-binding domain"/>
    <property type="match status" value="1"/>
</dbReference>
<evidence type="ECO:0000259" key="17">
    <source>
        <dbReference type="Pfam" id="PF00890"/>
    </source>
</evidence>
<feature type="domain" description="FAD-dependent oxidoreductase 2 FAD-binding" evidence="17">
    <location>
        <begin position="18"/>
        <end position="77"/>
    </location>
</feature>
<dbReference type="Pfam" id="PF00890">
    <property type="entry name" value="FAD_binding_2"/>
    <property type="match status" value="1"/>
</dbReference>
<keyword evidence="10" id="KW-0413">Isomerase</keyword>
<protein>
    <recommendedName>
        <fullName evidence="14">Cholesterol oxidase</fullName>
        <ecNumber evidence="13">1.1.3.6</ecNumber>
        <ecNumber evidence="11">5.3.3.1</ecNumber>
    </recommendedName>
    <alternativeName>
        <fullName evidence="15">Cholesterol isomerase</fullName>
    </alternativeName>
</protein>
<evidence type="ECO:0000256" key="5">
    <source>
        <dbReference type="ARBA" id="ARBA00022827"/>
    </source>
</evidence>
<dbReference type="InterPro" id="IPR007867">
    <property type="entry name" value="GMC_OxRtase_C"/>
</dbReference>
<keyword evidence="6" id="KW-0560">Oxidoreductase</keyword>
<comment type="similarity">
    <text evidence="2">Belongs to the GMC oxidoreductase family.</text>
</comment>